<sequence length="117" mass="13674">MKLLDDWEREKIIHKDKIRNFDFLVEGDFIKEVADGFYCLCKDIEAAEAELWKKANCEMAEHLGIEDINKEVKRFISLLNTYNEVKDIGQELIGRIANLRQTTAKDVHEELGMEMDP</sequence>
<dbReference type="EMBL" id="KC513606">
    <property type="protein sequence ID" value="AGE95335.1"/>
    <property type="molecule type" value="Genomic_DNA"/>
</dbReference>
<reference evidence="4" key="1">
    <citation type="journal article" date="2013" name="Eukaryot. Cell">
        <title>Extremely Reduced Levels of Heterozygosity in the Vertebrate Pathogen Encephalitozoon cuniculi.</title>
        <authorList>
            <person name="Selman M."/>
            <person name="Sak B."/>
            <person name="Kvac M."/>
            <person name="Farinelli L."/>
            <person name="Weiss L.M."/>
            <person name="Corradi N."/>
        </authorList>
    </citation>
    <scope>NUCLEOTIDE SEQUENCE</scope>
</reference>
<gene>
    <name evidence="4" type="ORF">ECU04_0650</name>
</gene>
<dbReference type="OMA" id="DYYYAVP"/>
<evidence type="ECO:0000256" key="3">
    <source>
        <dbReference type="ARBA" id="ARBA00023204"/>
    </source>
</evidence>
<evidence type="ECO:0000256" key="2">
    <source>
        <dbReference type="ARBA" id="ARBA00022763"/>
    </source>
</evidence>
<dbReference type="Gene3D" id="1.20.5.170">
    <property type="match status" value="1"/>
</dbReference>
<dbReference type="GO" id="GO:0032798">
    <property type="term" value="C:Swi5-Sfr1 complex"/>
    <property type="evidence" value="ECO:0007669"/>
    <property type="project" value="TreeGrafter"/>
</dbReference>
<evidence type="ECO:0000256" key="1">
    <source>
        <dbReference type="ARBA" id="ARBA00008060"/>
    </source>
</evidence>
<dbReference type="VEuPathDB" id="MicrosporidiaDB:AEWQ_040570"/>
<dbReference type="VEuPathDB" id="MicrosporidiaDB:ECU04_0650"/>
<accession>M1K8E6</accession>
<dbReference type="GO" id="GO:0010772">
    <property type="term" value="P:meiotic DNA recombinase assembly involved in reciprocal meiotic recombination"/>
    <property type="evidence" value="ECO:0007669"/>
    <property type="project" value="TreeGrafter"/>
</dbReference>
<evidence type="ECO:0000313" key="4">
    <source>
        <dbReference type="EMBL" id="AGE95335.1"/>
    </source>
</evidence>
<dbReference type="AlphaFoldDB" id="M1K8E6"/>
<dbReference type="PANTHER" id="PTHR28529:SF2">
    <property type="entry name" value="DNA REPAIR PROTEIN SWI5 HOMOLOG"/>
    <property type="match status" value="1"/>
</dbReference>
<proteinExistence type="inferred from homology"/>
<comment type="similarity">
    <text evidence="1">Belongs to the SWI5/SAE3 family.</text>
</comment>
<protein>
    <submittedName>
        <fullName evidence="4">Uncharacterized protein</fullName>
    </submittedName>
</protein>
<keyword evidence="2" id="KW-0227">DNA damage</keyword>
<dbReference type="VEuPathDB" id="MicrosporidiaDB:AEWR_040570"/>
<dbReference type="VEuPathDB" id="MicrosporidiaDB:M970_040570"/>
<dbReference type="GO" id="GO:0000709">
    <property type="term" value="P:meiotic joint molecule formation"/>
    <property type="evidence" value="ECO:0007669"/>
    <property type="project" value="TreeGrafter"/>
</dbReference>
<dbReference type="GO" id="GO:0034974">
    <property type="term" value="C:Swi5-Swi2 complex"/>
    <property type="evidence" value="ECO:0007669"/>
    <property type="project" value="TreeGrafter"/>
</dbReference>
<organism evidence="4">
    <name type="scientific">Encephalitozoon cuniculi</name>
    <name type="common">Microsporidian parasite</name>
    <dbReference type="NCBI Taxonomy" id="6035"/>
    <lineage>
        <taxon>Eukaryota</taxon>
        <taxon>Fungi</taxon>
        <taxon>Fungi incertae sedis</taxon>
        <taxon>Microsporidia</taxon>
        <taxon>Unikaryonidae</taxon>
        <taxon>Encephalitozoon</taxon>
    </lineage>
</organism>
<dbReference type="InterPro" id="IPR010760">
    <property type="entry name" value="DNA-repair_Swi5"/>
</dbReference>
<dbReference type="VEuPathDB" id="MicrosporidiaDB:AEWD_040580"/>
<keyword evidence="3" id="KW-0234">DNA repair</keyword>
<name>M1K8E6_ENCCN</name>
<dbReference type="Pfam" id="PF07061">
    <property type="entry name" value="Swi5"/>
    <property type="match status" value="1"/>
</dbReference>
<dbReference type="PANTHER" id="PTHR28529">
    <property type="entry name" value="DNA REPAIR PROTEIN SWI5 HOMOLOG"/>
    <property type="match status" value="1"/>
</dbReference>